<gene>
    <name evidence="10" type="ORF">ASCRUDRAFT_17755</name>
</gene>
<dbReference type="InterPro" id="IPR013083">
    <property type="entry name" value="Znf_RING/FYVE/PHD"/>
</dbReference>
<dbReference type="Pfam" id="PF08606">
    <property type="entry name" value="Prp19"/>
    <property type="match status" value="1"/>
</dbReference>
<reference evidence="11" key="1">
    <citation type="submission" date="2016-05" db="EMBL/GenBank/DDBJ databases">
        <title>Comparative genomics of biotechnologically important yeasts.</title>
        <authorList>
            <consortium name="DOE Joint Genome Institute"/>
            <person name="Riley R."/>
            <person name="Haridas S."/>
            <person name="Wolfe K.H."/>
            <person name="Lopes M.R."/>
            <person name="Hittinger C.T."/>
            <person name="Goker M."/>
            <person name="Salamov A."/>
            <person name="Wisecaver J."/>
            <person name="Long T.M."/>
            <person name="Aerts A.L."/>
            <person name="Barry K."/>
            <person name="Choi C."/>
            <person name="Clum A."/>
            <person name="Coughlan A.Y."/>
            <person name="Deshpande S."/>
            <person name="Douglass A.P."/>
            <person name="Hanson S.J."/>
            <person name="Klenk H.-P."/>
            <person name="Labutti K."/>
            <person name="Lapidus A."/>
            <person name="Lindquist E."/>
            <person name="Lipzen A."/>
            <person name="Meier-Kolthoff J.P."/>
            <person name="Ohm R.A."/>
            <person name="Otillar R.P."/>
            <person name="Pangilinan J."/>
            <person name="Peng Y."/>
            <person name="Rokas A."/>
            <person name="Rosa C.A."/>
            <person name="Scheuner C."/>
            <person name="Sibirny A.A."/>
            <person name="Slot J.C."/>
            <person name="Stielow J.B."/>
            <person name="Sun H."/>
            <person name="Kurtzman C.P."/>
            <person name="Blackwell M."/>
            <person name="Grigoriev I.V."/>
            <person name="Jeffries T.W."/>
        </authorList>
    </citation>
    <scope>NUCLEOTIDE SEQUENCE [LARGE SCALE GENOMIC DNA]</scope>
    <source>
        <strain evidence="11">DSM 1968</strain>
    </source>
</reference>
<comment type="catalytic activity">
    <reaction evidence="8">
        <text>S-ubiquitinyl-[E2 ubiquitin-conjugating enzyme]-L-cysteine + [acceptor protein]-L-lysine = [E2 ubiquitin-conjugating enzyme]-L-cysteine + N(6)-ubiquitinyl-[acceptor protein]-L-lysine.</text>
        <dbReference type="EC" id="2.3.2.27"/>
    </reaction>
</comment>
<dbReference type="RefSeq" id="XP_020047000.1">
    <property type="nucleotide sequence ID" value="XM_020189502.1"/>
</dbReference>
<dbReference type="PANTHER" id="PTHR43995:SF1">
    <property type="entry name" value="PRE-MRNA-PROCESSING FACTOR 19"/>
    <property type="match status" value="1"/>
</dbReference>
<dbReference type="GO" id="GO:0070534">
    <property type="term" value="P:protein K63-linked ubiquitination"/>
    <property type="evidence" value="ECO:0007669"/>
    <property type="project" value="UniProtKB-UniRule"/>
</dbReference>
<dbReference type="GO" id="GO:0071006">
    <property type="term" value="C:U2-type catalytic step 1 spliceosome"/>
    <property type="evidence" value="ECO:0007669"/>
    <property type="project" value="TreeGrafter"/>
</dbReference>
<dbReference type="GO" id="GO:0061630">
    <property type="term" value="F:ubiquitin protein ligase activity"/>
    <property type="evidence" value="ECO:0007669"/>
    <property type="project" value="UniProtKB-UniRule"/>
</dbReference>
<keyword evidence="7 8" id="KW-0539">Nucleus</keyword>
<dbReference type="GO" id="GO:0006281">
    <property type="term" value="P:DNA repair"/>
    <property type="evidence" value="ECO:0007669"/>
    <property type="project" value="UniProtKB-KW"/>
</dbReference>
<evidence type="ECO:0000313" key="10">
    <source>
        <dbReference type="EMBL" id="ODV60693.1"/>
    </source>
</evidence>
<organism evidence="10 11">
    <name type="scientific">Ascoidea rubescens DSM 1968</name>
    <dbReference type="NCBI Taxonomy" id="1344418"/>
    <lineage>
        <taxon>Eukaryota</taxon>
        <taxon>Fungi</taxon>
        <taxon>Dikarya</taxon>
        <taxon>Ascomycota</taxon>
        <taxon>Saccharomycotina</taxon>
        <taxon>Saccharomycetes</taxon>
        <taxon>Ascoideaceae</taxon>
        <taxon>Ascoidea</taxon>
    </lineage>
</organism>
<evidence type="ECO:0000256" key="4">
    <source>
        <dbReference type="ARBA" id="ARBA00022664"/>
    </source>
</evidence>
<accession>A0A1D2VGS6</accession>
<protein>
    <recommendedName>
        <fullName evidence="8">Pre-mRNA-processing factor 19</fullName>
        <ecNumber evidence="8">2.3.2.27</ecNumber>
    </recommendedName>
</protein>
<comment type="subcellular location">
    <subcellularLocation>
        <location evidence="1 8">Nucleus</location>
    </subcellularLocation>
</comment>
<dbReference type="InterPro" id="IPR003613">
    <property type="entry name" value="Ubox_domain"/>
</dbReference>
<dbReference type="AlphaFoldDB" id="A0A1D2VGS6"/>
<keyword evidence="5 8" id="KW-0747">Spliceosome</keyword>
<feature type="domain" description="U-box" evidence="9">
    <location>
        <begin position="1"/>
        <end position="71"/>
    </location>
</feature>
<dbReference type="EC" id="2.3.2.27" evidence="8"/>
<evidence type="ECO:0000256" key="8">
    <source>
        <dbReference type="RuleBase" id="RU367101"/>
    </source>
</evidence>
<evidence type="ECO:0000256" key="1">
    <source>
        <dbReference type="ARBA" id="ARBA00004123"/>
    </source>
</evidence>
<dbReference type="OrthoDB" id="687049at2759"/>
<evidence type="ECO:0000256" key="7">
    <source>
        <dbReference type="ARBA" id="ARBA00023242"/>
    </source>
</evidence>
<keyword evidence="8" id="KW-0808">Transferase</keyword>
<evidence type="ECO:0000256" key="5">
    <source>
        <dbReference type="ARBA" id="ARBA00022728"/>
    </source>
</evidence>
<dbReference type="GeneID" id="30963138"/>
<evidence type="ECO:0000259" key="9">
    <source>
        <dbReference type="SMART" id="SM00504"/>
    </source>
</evidence>
<dbReference type="GO" id="GO:0000398">
    <property type="term" value="P:mRNA splicing, via spliceosome"/>
    <property type="evidence" value="ECO:0007669"/>
    <property type="project" value="InterPro"/>
</dbReference>
<sequence>MHCSISGEIARHPVLSLKSRLVYEKSLAHTYIEQNGTDPITNELASVEDLVEIRSPVEIDSNVVVPRPPSFNSIPNILSTLQNEFDSVILENFKLKKTLDFYKQNLSSSLYHYDASLRVINRYRKQNEYLRNSLVSILNN</sequence>
<dbReference type="Gene3D" id="3.30.40.10">
    <property type="entry name" value="Zinc/RING finger domain, C3HC4 (zinc finger)"/>
    <property type="match status" value="1"/>
</dbReference>
<keyword evidence="11" id="KW-1185">Reference proteome</keyword>
<comment type="subunit">
    <text evidence="8">Homotetramer.</text>
</comment>
<dbReference type="UniPathway" id="UPA00143"/>
<keyword evidence="8" id="KW-0234">DNA repair</keyword>
<dbReference type="GO" id="GO:0005737">
    <property type="term" value="C:cytoplasm"/>
    <property type="evidence" value="ECO:0007669"/>
    <property type="project" value="TreeGrafter"/>
</dbReference>
<comment type="pathway">
    <text evidence="8">Protein modification; protein ubiquitination.</text>
</comment>
<dbReference type="SUPFAM" id="SSF57850">
    <property type="entry name" value="RING/U-box"/>
    <property type="match status" value="1"/>
</dbReference>
<dbReference type="GO" id="GO:0000974">
    <property type="term" value="C:Prp19 complex"/>
    <property type="evidence" value="ECO:0007669"/>
    <property type="project" value="UniProtKB-UniRule"/>
</dbReference>
<dbReference type="InterPro" id="IPR038959">
    <property type="entry name" value="Prp19"/>
</dbReference>
<dbReference type="PANTHER" id="PTHR43995">
    <property type="entry name" value="PRE-MRNA-PROCESSING FACTOR 19"/>
    <property type="match status" value="1"/>
</dbReference>
<name>A0A1D2VGS6_9ASCO</name>
<comment type="similarity">
    <text evidence="2 8">Belongs to the WD repeat PRP19 family.</text>
</comment>
<keyword evidence="4 8" id="KW-0507">mRNA processing</keyword>
<evidence type="ECO:0000256" key="2">
    <source>
        <dbReference type="ARBA" id="ARBA00006388"/>
    </source>
</evidence>
<evidence type="ECO:0000313" key="11">
    <source>
        <dbReference type="Proteomes" id="UP000095038"/>
    </source>
</evidence>
<keyword evidence="8" id="KW-0833">Ubl conjugation pathway</keyword>
<dbReference type="InterPro" id="IPR013915">
    <property type="entry name" value="Prp19_cc"/>
</dbReference>
<keyword evidence="6 8" id="KW-0508">mRNA splicing</keyword>
<dbReference type="Proteomes" id="UP000095038">
    <property type="component" value="Unassembled WGS sequence"/>
</dbReference>
<dbReference type="FunFam" id="3.30.40.10:FF:000027">
    <property type="entry name" value="Pre-mRNA-processing factor 19, putative"/>
    <property type="match status" value="1"/>
</dbReference>
<dbReference type="InParanoid" id="A0A1D2VGS6"/>
<evidence type="ECO:0000256" key="3">
    <source>
        <dbReference type="ARBA" id="ARBA00022574"/>
    </source>
</evidence>
<feature type="non-terminal residue" evidence="10">
    <location>
        <position position="140"/>
    </location>
</feature>
<keyword evidence="8" id="KW-0227">DNA damage</keyword>
<comment type="function">
    <text evidence="8">Ubiquitin-protein ligase which is mainly involved pre-mRNA splicing and DNA repair. Required for pre-mRNA splicing as component of the spliceosome.</text>
</comment>
<evidence type="ECO:0000256" key="6">
    <source>
        <dbReference type="ARBA" id="ARBA00023187"/>
    </source>
</evidence>
<keyword evidence="3" id="KW-0853">WD repeat</keyword>
<proteinExistence type="inferred from homology"/>
<dbReference type="EMBL" id="KV454481">
    <property type="protein sequence ID" value="ODV60693.1"/>
    <property type="molecule type" value="Genomic_DNA"/>
</dbReference>
<dbReference type="STRING" id="1344418.A0A1D2VGS6"/>
<dbReference type="SMART" id="SM00504">
    <property type="entry name" value="Ubox"/>
    <property type="match status" value="1"/>
</dbReference>